<keyword evidence="2" id="KW-1185">Reference proteome</keyword>
<comment type="caution">
    <text evidence="1">The sequence shown here is derived from an EMBL/GenBank/DDBJ whole genome shotgun (WGS) entry which is preliminary data.</text>
</comment>
<name>A0ABT9UVF1_9FIRM</name>
<accession>A0ABT9UVF1</accession>
<proteinExistence type="predicted"/>
<evidence type="ECO:0000313" key="1">
    <source>
        <dbReference type="EMBL" id="MDQ0150300.1"/>
    </source>
</evidence>
<evidence type="ECO:0008006" key="3">
    <source>
        <dbReference type="Google" id="ProtNLM"/>
    </source>
</evidence>
<organism evidence="1 2">
    <name type="scientific">Eubacterium multiforme</name>
    <dbReference type="NCBI Taxonomy" id="83339"/>
    <lineage>
        <taxon>Bacteria</taxon>
        <taxon>Bacillati</taxon>
        <taxon>Bacillota</taxon>
        <taxon>Clostridia</taxon>
        <taxon>Eubacteriales</taxon>
        <taxon>Eubacteriaceae</taxon>
        <taxon>Eubacterium</taxon>
    </lineage>
</organism>
<protein>
    <recommendedName>
        <fullName evidence="3">DUF3800 domain-containing protein</fullName>
    </recommendedName>
</protein>
<dbReference type="InterPro" id="IPR024524">
    <property type="entry name" value="DUF3800"/>
</dbReference>
<gene>
    <name evidence="1" type="ORF">J2S18_002243</name>
</gene>
<evidence type="ECO:0000313" key="2">
    <source>
        <dbReference type="Proteomes" id="UP001228504"/>
    </source>
</evidence>
<dbReference type="Proteomes" id="UP001228504">
    <property type="component" value="Unassembled WGS sequence"/>
</dbReference>
<reference evidence="1 2" key="1">
    <citation type="submission" date="2023-07" db="EMBL/GenBank/DDBJ databases">
        <title>Genomic Encyclopedia of Type Strains, Phase IV (KMG-IV): sequencing the most valuable type-strain genomes for metagenomic binning, comparative biology and taxonomic classification.</title>
        <authorList>
            <person name="Goeker M."/>
        </authorList>
    </citation>
    <scope>NUCLEOTIDE SEQUENCE [LARGE SCALE GENOMIC DNA]</scope>
    <source>
        <strain evidence="1 2">DSM 20694</strain>
    </source>
</reference>
<dbReference type="EMBL" id="JAUSUF010000008">
    <property type="protein sequence ID" value="MDQ0150300.1"/>
    <property type="molecule type" value="Genomic_DNA"/>
</dbReference>
<dbReference type="RefSeq" id="WP_307486902.1">
    <property type="nucleotide sequence ID" value="NZ_JAUSUF010000008.1"/>
</dbReference>
<sequence>MKSNSLRDITVFIDESGSIPKEPCKGNNYFIITLLCVEDCKTEHIKKIFKNSRLKIAKKKDKLMNELKNNKEIKGSMISEKDKNIIYSKVMDKCSDEFELAIIVLDCLKTTETFKANSSRAFNYLIKTYLNSHFRHCSKYKNINSIKFIIDERNVATGSKYTLREYLNTELNLIEPFTNEDIDVHYYDSKKYLLLQMADFISNTFYRKIQKNIDDFGNVEFLLKQTCKGKIFKFPLEYPKN</sequence>
<dbReference type="Pfam" id="PF12686">
    <property type="entry name" value="DUF3800"/>
    <property type="match status" value="1"/>
</dbReference>